<dbReference type="ExpressionAtlas" id="A0A2K3KIG5">
    <property type="expression patterns" value="baseline"/>
</dbReference>
<evidence type="ECO:0000313" key="4">
    <source>
        <dbReference type="Proteomes" id="UP000236291"/>
    </source>
</evidence>
<comment type="caution">
    <text evidence="3">The sequence shown here is derived from an EMBL/GenBank/DDBJ whole genome shotgun (WGS) entry which is preliminary data.</text>
</comment>
<dbReference type="PANTHER" id="PTHR45955:SF1">
    <property type="entry name" value="PHOSPHOACETYLGLUCOSAMINE MUTASE"/>
    <property type="match status" value="1"/>
</dbReference>
<gene>
    <name evidence="2" type="ORF">L195_g052888</name>
    <name evidence="3" type="ORF">L195_g054876</name>
</gene>
<dbReference type="EMBL" id="ASHM01097725">
    <property type="protein sequence ID" value="PNX66059.1"/>
    <property type="molecule type" value="Genomic_DNA"/>
</dbReference>
<dbReference type="Proteomes" id="UP000236291">
    <property type="component" value="Unassembled WGS sequence"/>
</dbReference>
<protein>
    <submittedName>
        <fullName evidence="3">Phosphoacetylglucosamine mutase-like protein</fullName>
    </submittedName>
</protein>
<dbReference type="Pfam" id="PF00408">
    <property type="entry name" value="PGM_PMM_IV"/>
    <property type="match status" value="1"/>
</dbReference>
<dbReference type="InterPro" id="IPR005843">
    <property type="entry name" value="A-D-PHexomutase_C"/>
</dbReference>
<evidence type="ECO:0000313" key="3">
    <source>
        <dbReference type="EMBL" id="PNX66059.1"/>
    </source>
</evidence>
<feature type="non-terminal residue" evidence="3">
    <location>
        <position position="1"/>
    </location>
</feature>
<feature type="domain" description="Alpha-D-phosphohexomutase C-terminal" evidence="1">
    <location>
        <begin position="2"/>
        <end position="40"/>
    </location>
</feature>
<dbReference type="GO" id="GO:0004610">
    <property type="term" value="F:phosphoacetylglucosamine mutase activity"/>
    <property type="evidence" value="ECO:0007669"/>
    <property type="project" value="TreeGrafter"/>
</dbReference>
<dbReference type="AlphaFoldDB" id="A0A2K3KIG5"/>
<accession>A0A2K3KIG5</accession>
<reference evidence="3 4" key="1">
    <citation type="journal article" date="2014" name="Am. J. Bot.">
        <title>Genome assembly and annotation for red clover (Trifolium pratense; Fabaceae).</title>
        <authorList>
            <person name="Istvanek J."/>
            <person name="Jaros M."/>
            <person name="Krenek A."/>
            <person name="Repkova J."/>
        </authorList>
    </citation>
    <scope>NUCLEOTIDE SEQUENCE [LARGE SCALE GENOMIC DNA]</scope>
    <source>
        <strain evidence="4">cv. Tatra</strain>
        <tissue evidence="3">Young leaves</tissue>
    </source>
</reference>
<organism evidence="3 4">
    <name type="scientific">Trifolium pratense</name>
    <name type="common">Red clover</name>
    <dbReference type="NCBI Taxonomy" id="57577"/>
    <lineage>
        <taxon>Eukaryota</taxon>
        <taxon>Viridiplantae</taxon>
        <taxon>Streptophyta</taxon>
        <taxon>Embryophyta</taxon>
        <taxon>Tracheophyta</taxon>
        <taxon>Spermatophyta</taxon>
        <taxon>Magnoliopsida</taxon>
        <taxon>eudicotyledons</taxon>
        <taxon>Gunneridae</taxon>
        <taxon>Pentapetalae</taxon>
        <taxon>rosids</taxon>
        <taxon>fabids</taxon>
        <taxon>Fabales</taxon>
        <taxon>Fabaceae</taxon>
        <taxon>Papilionoideae</taxon>
        <taxon>50 kb inversion clade</taxon>
        <taxon>NPAAA clade</taxon>
        <taxon>Hologalegina</taxon>
        <taxon>IRL clade</taxon>
        <taxon>Trifolieae</taxon>
        <taxon>Trifolium</taxon>
    </lineage>
</organism>
<dbReference type="SUPFAM" id="SSF55957">
    <property type="entry name" value="Phosphoglucomutase, C-terminal domain"/>
    <property type="match status" value="1"/>
</dbReference>
<sequence length="47" mass="5080">AKYTQGRCFVRPSGTEDVVRVYAEASTQEAADTLANCVAKLVDQFLG</sequence>
<proteinExistence type="predicted"/>
<name>A0A2K3KIG5_TRIPR</name>
<dbReference type="Gene3D" id="3.30.310.50">
    <property type="entry name" value="Alpha-D-phosphohexomutase, C-terminal domain"/>
    <property type="match status" value="1"/>
</dbReference>
<dbReference type="PANTHER" id="PTHR45955">
    <property type="entry name" value="PHOSPHOACETYLGLUCOSAMINE MUTASE"/>
    <property type="match status" value="1"/>
</dbReference>
<dbReference type="InterPro" id="IPR036900">
    <property type="entry name" value="A-D-PHexomutase_C_sf"/>
</dbReference>
<reference evidence="3 4" key="2">
    <citation type="journal article" date="2017" name="Front. Plant Sci.">
        <title>Gene Classification and Mining of Molecular Markers Useful in Red Clover (Trifolium pratense) Breeding.</title>
        <authorList>
            <person name="Istvanek J."/>
            <person name="Dluhosova J."/>
            <person name="Dluhos P."/>
            <person name="Patkova L."/>
            <person name="Nedelnik J."/>
            <person name="Repkova J."/>
        </authorList>
    </citation>
    <scope>NUCLEOTIDE SEQUENCE [LARGE SCALE GENOMIC DNA]</scope>
    <source>
        <strain evidence="4">cv. Tatra</strain>
        <tissue evidence="3">Young leaves</tissue>
    </source>
</reference>
<dbReference type="EMBL" id="ASHM01087286">
    <property type="protein sequence ID" value="PNX62271.1"/>
    <property type="molecule type" value="Genomic_DNA"/>
</dbReference>
<dbReference type="GO" id="GO:0006048">
    <property type="term" value="P:UDP-N-acetylglucosamine biosynthetic process"/>
    <property type="evidence" value="ECO:0007669"/>
    <property type="project" value="TreeGrafter"/>
</dbReference>
<evidence type="ECO:0000259" key="1">
    <source>
        <dbReference type="Pfam" id="PF00408"/>
    </source>
</evidence>
<evidence type="ECO:0000313" key="2">
    <source>
        <dbReference type="EMBL" id="PNX62271.1"/>
    </source>
</evidence>